<name>A0A7J8N5F2_9ROSI</name>
<dbReference type="EMBL" id="JABEZX010000012">
    <property type="protein sequence ID" value="MBA0572135.1"/>
    <property type="molecule type" value="Genomic_DNA"/>
</dbReference>
<proteinExistence type="predicted"/>
<accession>A0A7J8N5F2</accession>
<evidence type="ECO:0000256" key="1">
    <source>
        <dbReference type="SAM" id="MobiDB-lite"/>
    </source>
</evidence>
<dbReference type="Proteomes" id="UP000593572">
    <property type="component" value="Unassembled WGS sequence"/>
</dbReference>
<reference evidence="3 4" key="1">
    <citation type="journal article" date="2019" name="Genome Biol. Evol.">
        <title>Insights into the evolution of the New World diploid cottons (Gossypium, subgenus Houzingenia) based on genome sequencing.</title>
        <authorList>
            <person name="Grover C.E."/>
            <person name="Arick M.A. 2nd"/>
            <person name="Thrash A."/>
            <person name="Conover J.L."/>
            <person name="Sanders W.S."/>
            <person name="Peterson D.G."/>
            <person name="Frelichowski J.E."/>
            <person name="Scheffler J.A."/>
            <person name="Scheffler B.E."/>
            <person name="Wendel J.F."/>
        </authorList>
    </citation>
    <scope>NUCLEOTIDE SEQUENCE [LARGE SCALE GENOMIC DNA]</scope>
    <source>
        <strain evidence="3">157</strain>
        <tissue evidence="3">Leaf</tissue>
    </source>
</reference>
<evidence type="ECO:0000313" key="3">
    <source>
        <dbReference type="EMBL" id="MBA0572135.1"/>
    </source>
</evidence>
<dbReference type="AlphaFoldDB" id="A0A7J8N5F2"/>
<dbReference type="Pfam" id="PF03732">
    <property type="entry name" value="Retrotrans_gag"/>
    <property type="match status" value="1"/>
</dbReference>
<keyword evidence="4" id="KW-1185">Reference proteome</keyword>
<feature type="region of interest" description="Disordered" evidence="1">
    <location>
        <begin position="187"/>
        <end position="213"/>
    </location>
</feature>
<gene>
    <name evidence="3" type="ORF">Golob_002496</name>
</gene>
<sequence>MERTDRLRLHGSQVERSNPVTSGIQAIGCKGTVGMSKEVVDQNEPIETHGRAGKVSRSRDMLSALENLVGNLKEPVGDIKETFELVEGCTDGELKKQFYPQYAEKEAQAKLRHLMQQGIFREYVQAFSELMLQISHLSEKEAFYWFEDRLKLWAKHKLRRQGITELTIAMAKVKSFVELGLTKDKFESSKPNEKANGERNHEKDEEGHNDDGQ</sequence>
<evidence type="ECO:0000259" key="2">
    <source>
        <dbReference type="Pfam" id="PF03732"/>
    </source>
</evidence>
<evidence type="ECO:0000313" key="4">
    <source>
        <dbReference type="Proteomes" id="UP000593572"/>
    </source>
</evidence>
<organism evidence="3 4">
    <name type="scientific">Gossypium lobatum</name>
    <dbReference type="NCBI Taxonomy" id="34289"/>
    <lineage>
        <taxon>Eukaryota</taxon>
        <taxon>Viridiplantae</taxon>
        <taxon>Streptophyta</taxon>
        <taxon>Embryophyta</taxon>
        <taxon>Tracheophyta</taxon>
        <taxon>Spermatophyta</taxon>
        <taxon>Magnoliopsida</taxon>
        <taxon>eudicotyledons</taxon>
        <taxon>Gunneridae</taxon>
        <taxon>Pentapetalae</taxon>
        <taxon>rosids</taxon>
        <taxon>malvids</taxon>
        <taxon>Malvales</taxon>
        <taxon>Malvaceae</taxon>
        <taxon>Malvoideae</taxon>
        <taxon>Gossypium</taxon>
    </lineage>
</organism>
<dbReference type="InterPro" id="IPR005162">
    <property type="entry name" value="Retrotrans_gag_dom"/>
</dbReference>
<comment type="caution">
    <text evidence="3">The sequence shown here is derived from an EMBL/GenBank/DDBJ whole genome shotgun (WGS) entry which is preliminary data.</text>
</comment>
<protein>
    <recommendedName>
        <fullName evidence="2">Retrotransposon gag domain-containing protein</fullName>
    </recommendedName>
</protein>
<feature type="domain" description="Retrotransposon gag" evidence="2">
    <location>
        <begin position="93"/>
        <end position="141"/>
    </location>
</feature>